<name>A0A1M5C9X8_9BACT</name>
<keyword evidence="4 5" id="KW-0472">Membrane</keyword>
<dbReference type="STRING" id="1484053.SAMN05444274_10618"/>
<keyword evidence="2 5" id="KW-0812">Transmembrane</keyword>
<accession>A0A1M5C9X8</accession>
<keyword evidence="7" id="KW-1185">Reference proteome</keyword>
<dbReference type="PANTHER" id="PTHR14948">
    <property type="entry name" value="NG5"/>
    <property type="match status" value="1"/>
</dbReference>
<protein>
    <submittedName>
        <fullName evidence="6">Interferon-induced transmembrane protein</fullName>
    </submittedName>
</protein>
<dbReference type="EMBL" id="FQUM01000006">
    <property type="protein sequence ID" value="SHF51553.1"/>
    <property type="molecule type" value="Genomic_DNA"/>
</dbReference>
<organism evidence="6 7">
    <name type="scientific">Mariniphaga anaerophila</name>
    <dbReference type="NCBI Taxonomy" id="1484053"/>
    <lineage>
        <taxon>Bacteria</taxon>
        <taxon>Pseudomonadati</taxon>
        <taxon>Bacteroidota</taxon>
        <taxon>Bacteroidia</taxon>
        <taxon>Marinilabiliales</taxon>
        <taxon>Prolixibacteraceae</taxon>
        <taxon>Mariniphaga</taxon>
    </lineage>
</organism>
<gene>
    <name evidence="6" type="ORF">SAMN05444274_10618</name>
</gene>
<proteinExistence type="predicted"/>
<evidence type="ECO:0000256" key="2">
    <source>
        <dbReference type="ARBA" id="ARBA00022692"/>
    </source>
</evidence>
<dbReference type="OrthoDB" id="9815705at2"/>
<dbReference type="InterPro" id="IPR007593">
    <property type="entry name" value="CD225/Dispanin_fam"/>
</dbReference>
<dbReference type="AlphaFoldDB" id="A0A1M5C9X8"/>
<comment type="subcellular location">
    <subcellularLocation>
        <location evidence="1">Membrane</location>
    </subcellularLocation>
</comment>
<evidence type="ECO:0000256" key="5">
    <source>
        <dbReference type="SAM" id="Phobius"/>
    </source>
</evidence>
<dbReference type="RefSeq" id="WP_073002307.1">
    <property type="nucleotide sequence ID" value="NZ_FQUM01000006.1"/>
</dbReference>
<evidence type="ECO:0000256" key="4">
    <source>
        <dbReference type="ARBA" id="ARBA00023136"/>
    </source>
</evidence>
<dbReference type="InterPro" id="IPR051423">
    <property type="entry name" value="CD225/Dispanin"/>
</dbReference>
<feature type="transmembrane region" description="Helical" evidence="5">
    <location>
        <begin position="67"/>
        <end position="100"/>
    </location>
</feature>
<dbReference type="Pfam" id="PF04505">
    <property type="entry name" value="CD225"/>
    <property type="match status" value="1"/>
</dbReference>
<dbReference type="Proteomes" id="UP000184164">
    <property type="component" value="Unassembled WGS sequence"/>
</dbReference>
<feature type="transmembrane region" description="Helical" evidence="5">
    <location>
        <begin position="20"/>
        <end position="46"/>
    </location>
</feature>
<evidence type="ECO:0000313" key="6">
    <source>
        <dbReference type="EMBL" id="SHF51553.1"/>
    </source>
</evidence>
<sequence length="105" mass="11284">MNEQLEQNSSFNQQAPPPNYLAWAIITTILCCLPFGVVSIIYAAQVNTKWQMGDYEGAKLSSKNAKIWAWVSFGVAIAGVIVWALLVIFGIVAGLGLGALEGINV</sequence>
<evidence type="ECO:0000256" key="3">
    <source>
        <dbReference type="ARBA" id="ARBA00022989"/>
    </source>
</evidence>
<dbReference type="PANTHER" id="PTHR14948:SF25">
    <property type="entry name" value="DUF4190 DOMAIN-CONTAINING PROTEIN"/>
    <property type="match status" value="1"/>
</dbReference>
<evidence type="ECO:0000313" key="7">
    <source>
        <dbReference type="Proteomes" id="UP000184164"/>
    </source>
</evidence>
<dbReference type="GO" id="GO:0016020">
    <property type="term" value="C:membrane"/>
    <property type="evidence" value="ECO:0007669"/>
    <property type="project" value="UniProtKB-SubCell"/>
</dbReference>
<keyword evidence="3 5" id="KW-1133">Transmembrane helix</keyword>
<reference evidence="6 7" key="1">
    <citation type="submission" date="2016-11" db="EMBL/GenBank/DDBJ databases">
        <authorList>
            <person name="Jaros S."/>
            <person name="Januszkiewicz K."/>
            <person name="Wedrychowicz H."/>
        </authorList>
    </citation>
    <scope>NUCLEOTIDE SEQUENCE [LARGE SCALE GENOMIC DNA]</scope>
    <source>
        <strain evidence="6 7">DSM 26910</strain>
    </source>
</reference>
<evidence type="ECO:0000256" key="1">
    <source>
        <dbReference type="ARBA" id="ARBA00004370"/>
    </source>
</evidence>